<reference evidence="2 3" key="1">
    <citation type="submission" date="2018-06" db="EMBL/GenBank/DDBJ databases">
        <title>Genomic Encyclopedia of Type Strains, Phase IV (KMG-IV): sequencing the most valuable type-strain genomes for metagenomic binning, comparative biology and taxonomic classification.</title>
        <authorList>
            <person name="Goeker M."/>
        </authorList>
    </citation>
    <scope>NUCLEOTIDE SEQUENCE [LARGE SCALE GENOMIC DNA]</scope>
    <source>
        <strain evidence="2 3">DSM 26720</strain>
    </source>
</reference>
<sequence length="95" mass="10647">MAEHPKKPFTLAANPEQELENIRDKDNGDPKPPPPRIVKFPRRNLAPSGMQGIKRGLPSPAPQKAEKEPPKSGDLTRAFTSLVRSQQDKDRDIDR</sequence>
<evidence type="ECO:0000256" key="1">
    <source>
        <dbReference type="SAM" id="MobiDB-lite"/>
    </source>
</evidence>
<dbReference type="EMBL" id="QLMK01000023">
    <property type="protein sequence ID" value="RAK25520.1"/>
    <property type="molecule type" value="Genomic_DNA"/>
</dbReference>
<evidence type="ECO:0000313" key="2">
    <source>
        <dbReference type="EMBL" id="RAK25520.1"/>
    </source>
</evidence>
<protein>
    <submittedName>
        <fullName evidence="2">Uncharacterized protein</fullName>
    </submittedName>
</protein>
<keyword evidence="3" id="KW-1185">Reference proteome</keyword>
<organism evidence="2 3">
    <name type="scientific">Falsochrobactrum ovis</name>
    <dbReference type="NCBI Taxonomy" id="1293442"/>
    <lineage>
        <taxon>Bacteria</taxon>
        <taxon>Pseudomonadati</taxon>
        <taxon>Pseudomonadota</taxon>
        <taxon>Alphaproteobacteria</taxon>
        <taxon>Hyphomicrobiales</taxon>
        <taxon>Brucellaceae</taxon>
        <taxon>Falsochrobactrum</taxon>
    </lineage>
</organism>
<proteinExistence type="predicted"/>
<name>A0A364JRX8_9HYPH</name>
<accession>A0A364JRX8</accession>
<gene>
    <name evidence="2" type="ORF">C7374_12313</name>
</gene>
<dbReference type="Proteomes" id="UP000249453">
    <property type="component" value="Unassembled WGS sequence"/>
</dbReference>
<dbReference type="AlphaFoldDB" id="A0A364JRX8"/>
<dbReference type="RefSeq" id="WP_146612752.1">
    <property type="nucleotide sequence ID" value="NZ_JBHEEY010000023.1"/>
</dbReference>
<evidence type="ECO:0000313" key="3">
    <source>
        <dbReference type="Proteomes" id="UP000249453"/>
    </source>
</evidence>
<feature type="region of interest" description="Disordered" evidence="1">
    <location>
        <begin position="1"/>
        <end position="95"/>
    </location>
</feature>
<comment type="caution">
    <text evidence="2">The sequence shown here is derived from an EMBL/GenBank/DDBJ whole genome shotgun (WGS) entry which is preliminary data.</text>
</comment>
<feature type="compositionally biased region" description="Basic and acidic residues" evidence="1">
    <location>
        <begin position="20"/>
        <end position="29"/>
    </location>
</feature>
<feature type="compositionally biased region" description="Basic and acidic residues" evidence="1">
    <location>
        <begin position="86"/>
        <end position="95"/>
    </location>
</feature>